<evidence type="ECO:0000313" key="10">
    <source>
        <dbReference type="EMBL" id="PKK89735.1"/>
    </source>
</evidence>
<evidence type="ECO:0000259" key="9">
    <source>
        <dbReference type="Pfam" id="PF13231"/>
    </source>
</evidence>
<gene>
    <name evidence="10" type="ORF">CVV64_13100</name>
</gene>
<sequence>MKKNGNLTFFLLILCLMISGFLQYWEYSTRQVILNDGATYIRDGELFARGCVRSTELIGGTSVVSFGVGYPLLIALFGKVIGNFESGAHLVAAFSALFIVIAAFFTIRKLIGVEAALLASAMFAFNSYTTLHGALASRMLPFFLCAIFQIYYSLLVLESGNGRDLFFLAFWSGLSYSIRLEGIFIFAISLAVILLSGFSKLVFKRKSACSEAESHKIELFALSRTIIVSILLFFLFSSPYIAMRIYAGENPLIECSATGKMNSVQAASDVTTMIKSRILHYGKQFFYNFTGKFHDRILPRLFPAAVIFLSGAGFVLLLSKRASIPMYFSIVFILTTVCFCFLEIFEYEKRYFAFLIYPAYFLSSYALIEIREIVKRKNAFLGNLVLIVLFLAVIGPEIKQTAQNCLVENKNQTIVLKSAGEWLAKEHSPDTVSAFFSLPAYYSGARKWTGNPIGSLDDVADRLRVQGCKFVIIDSIGAKQKNKDLLTLAFGREDAPGLELLKSFQEQIGDENFQASVYRVR</sequence>
<feature type="transmembrane region" description="Helical" evidence="8">
    <location>
        <begin position="57"/>
        <end position="76"/>
    </location>
</feature>
<keyword evidence="6 8" id="KW-1133">Transmembrane helix</keyword>
<evidence type="ECO:0000256" key="3">
    <source>
        <dbReference type="ARBA" id="ARBA00022676"/>
    </source>
</evidence>
<keyword evidence="5 8" id="KW-0812">Transmembrane</keyword>
<protein>
    <recommendedName>
        <fullName evidence="9">Glycosyltransferase RgtA/B/C/D-like domain-containing protein</fullName>
    </recommendedName>
</protein>
<evidence type="ECO:0000256" key="5">
    <source>
        <dbReference type="ARBA" id="ARBA00022692"/>
    </source>
</evidence>
<evidence type="ECO:0000256" key="7">
    <source>
        <dbReference type="ARBA" id="ARBA00023136"/>
    </source>
</evidence>
<dbReference type="GO" id="GO:0016763">
    <property type="term" value="F:pentosyltransferase activity"/>
    <property type="evidence" value="ECO:0007669"/>
    <property type="project" value="TreeGrafter"/>
</dbReference>
<proteinExistence type="predicted"/>
<dbReference type="EMBL" id="PGXC01000013">
    <property type="protein sequence ID" value="PKK89735.1"/>
    <property type="molecule type" value="Genomic_DNA"/>
</dbReference>
<dbReference type="InterPro" id="IPR038731">
    <property type="entry name" value="RgtA/B/C-like"/>
</dbReference>
<keyword evidence="3" id="KW-0328">Glycosyltransferase</keyword>
<feature type="transmembrane region" description="Helical" evidence="8">
    <location>
        <begin position="326"/>
        <end position="345"/>
    </location>
</feature>
<comment type="subcellular location">
    <subcellularLocation>
        <location evidence="1">Cell membrane</location>
        <topology evidence="1">Multi-pass membrane protein</topology>
    </subcellularLocation>
</comment>
<feature type="transmembrane region" description="Helical" evidence="8">
    <location>
        <begin position="301"/>
        <end position="319"/>
    </location>
</feature>
<name>A0A2N1PN22_9BACT</name>
<dbReference type="PANTHER" id="PTHR33908">
    <property type="entry name" value="MANNOSYLTRANSFERASE YKCB-RELATED"/>
    <property type="match status" value="1"/>
</dbReference>
<feature type="transmembrane region" description="Helical" evidence="8">
    <location>
        <begin position="351"/>
        <end position="368"/>
    </location>
</feature>
<keyword evidence="2" id="KW-1003">Cell membrane</keyword>
<feature type="transmembrane region" description="Helical" evidence="8">
    <location>
        <begin position="88"/>
        <end position="105"/>
    </location>
</feature>
<dbReference type="GO" id="GO:0005886">
    <property type="term" value="C:plasma membrane"/>
    <property type="evidence" value="ECO:0007669"/>
    <property type="project" value="UniProtKB-SubCell"/>
</dbReference>
<feature type="transmembrane region" description="Helical" evidence="8">
    <location>
        <begin position="7"/>
        <end position="25"/>
    </location>
</feature>
<feature type="transmembrane region" description="Helical" evidence="8">
    <location>
        <begin position="219"/>
        <end position="242"/>
    </location>
</feature>
<evidence type="ECO:0000256" key="6">
    <source>
        <dbReference type="ARBA" id="ARBA00022989"/>
    </source>
</evidence>
<accession>A0A2N1PN22</accession>
<dbReference type="GO" id="GO:0009103">
    <property type="term" value="P:lipopolysaccharide biosynthetic process"/>
    <property type="evidence" value="ECO:0007669"/>
    <property type="project" value="UniProtKB-ARBA"/>
</dbReference>
<dbReference type="Pfam" id="PF13231">
    <property type="entry name" value="PMT_2"/>
    <property type="match status" value="1"/>
</dbReference>
<comment type="caution">
    <text evidence="10">The sequence shown here is derived from an EMBL/GenBank/DDBJ whole genome shotgun (WGS) entry which is preliminary data.</text>
</comment>
<evidence type="ECO:0000256" key="2">
    <source>
        <dbReference type="ARBA" id="ARBA00022475"/>
    </source>
</evidence>
<keyword evidence="4" id="KW-0808">Transferase</keyword>
<dbReference type="AlphaFoldDB" id="A0A2N1PN22"/>
<evidence type="ECO:0000256" key="1">
    <source>
        <dbReference type="ARBA" id="ARBA00004651"/>
    </source>
</evidence>
<feature type="transmembrane region" description="Helical" evidence="8">
    <location>
        <begin position="111"/>
        <end position="128"/>
    </location>
</feature>
<dbReference type="PANTHER" id="PTHR33908:SF11">
    <property type="entry name" value="MEMBRANE PROTEIN"/>
    <property type="match status" value="1"/>
</dbReference>
<evidence type="ECO:0000313" key="11">
    <source>
        <dbReference type="Proteomes" id="UP000233256"/>
    </source>
</evidence>
<evidence type="ECO:0000256" key="8">
    <source>
        <dbReference type="SAM" id="Phobius"/>
    </source>
</evidence>
<organism evidence="10 11">
    <name type="scientific">Candidatus Wallbacteria bacterium HGW-Wallbacteria-1</name>
    <dbReference type="NCBI Taxonomy" id="2013854"/>
    <lineage>
        <taxon>Bacteria</taxon>
        <taxon>Candidatus Walliibacteriota</taxon>
    </lineage>
</organism>
<keyword evidence="7 8" id="KW-0472">Membrane</keyword>
<dbReference type="InterPro" id="IPR050297">
    <property type="entry name" value="LipidA_mod_glycosyltrf_83"/>
</dbReference>
<reference evidence="10 11" key="1">
    <citation type="journal article" date="2017" name="ISME J.">
        <title>Potential for microbial H2 and metal transformations associated with novel bacteria and archaea in deep terrestrial subsurface sediments.</title>
        <authorList>
            <person name="Hernsdorf A.W."/>
            <person name="Amano Y."/>
            <person name="Miyakawa K."/>
            <person name="Ise K."/>
            <person name="Suzuki Y."/>
            <person name="Anantharaman K."/>
            <person name="Probst A."/>
            <person name="Burstein D."/>
            <person name="Thomas B.C."/>
            <person name="Banfield J.F."/>
        </authorList>
    </citation>
    <scope>NUCLEOTIDE SEQUENCE [LARGE SCALE GENOMIC DNA]</scope>
    <source>
        <strain evidence="10">HGW-Wallbacteria-1</strain>
    </source>
</reference>
<feature type="transmembrane region" description="Helical" evidence="8">
    <location>
        <begin position="140"/>
        <end position="157"/>
    </location>
</feature>
<feature type="domain" description="Glycosyltransferase RgtA/B/C/D-like" evidence="9">
    <location>
        <begin position="70"/>
        <end position="197"/>
    </location>
</feature>
<feature type="transmembrane region" description="Helical" evidence="8">
    <location>
        <begin position="380"/>
        <end position="398"/>
    </location>
</feature>
<feature type="transmembrane region" description="Helical" evidence="8">
    <location>
        <begin position="177"/>
        <end position="198"/>
    </location>
</feature>
<dbReference type="Proteomes" id="UP000233256">
    <property type="component" value="Unassembled WGS sequence"/>
</dbReference>
<evidence type="ECO:0000256" key="4">
    <source>
        <dbReference type="ARBA" id="ARBA00022679"/>
    </source>
</evidence>